<protein>
    <recommendedName>
        <fullName evidence="1">Transcription regulator PadR N-terminal domain-containing protein</fullName>
    </recommendedName>
</protein>
<reference evidence="2 3" key="1">
    <citation type="journal article" date="2016" name="Environ. Microbiol.">
        <title>Genomic resolution of a cold subsurface aquifer community provides metabolic insights for novel microbes adapted to high CO concentrations.</title>
        <authorList>
            <person name="Probst A.J."/>
            <person name="Castelle C.J."/>
            <person name="Singh A."/>
            <person name="Brown C.T."/>
            <person name="Anantharaman K."/>
            <person name="Sharon I."/>
            <person name="Hug L.A."/>
            <person name="Burstein D."/>
            <person name="Emerson J.B."/>
            <person name="Thomas B.C."/>
            <person name="Banfield J.F."/>
        </authorList>
    </citation>
    <scope>NUCLEOTIDE SEQUENCE [LARGE SCALE GENOMIC DNA]</scope>
    <source>
        <strain evidence="2">CG2_30_54_11</strain>
    </source>
</reference>
<dbReference type="Gene3D" id="1.10.10.10">
    <property type="entry name" value="Winged helix-like DNA-binding domain superfamily/Winged helix DNA-binding domain"/>
    <property type="match status" value="1"/>
</dbReference>
<sequence>MTNPDETTQFKKGLLELAVLKLVAQKPLYGYDIITQLEKAGLPVVQGTLYPLLTRLRKDELVSYSWEESPKGPPRKYYEITPKGQQYLDSQVLEWQKIQKSMNILFQS</sequence>
<dbReference type="InterPro" id="IPR005149">
    <property type="entry name" value="Tscrpt_reg_PadR_N"/>
</dbReference>
<evidence type="ECO:0000313" key="3">
    <source>
        <dbReference type="Proteomes" id="UP000183245"/>
    </source>
</evidence>
<dbReference type="InterPro" id="IPR036390">
    <property type="entry name" value="WH_DNA-bd_sf"/>
</dbReference>
<name>A0A1J5IK64_9BACT</name>
<feature type="domain" description="Transcription regulator PadR N-terminal" evidence="1">
    <location>
        <begin position="19"/>
        <end position="89"/>
    </location>
</feature>
<organism evidence="2 3">
    <name type="scientific">Candidatus Wirthbacteria bacterium CG2_30_54_11</name>
    <dbReference type="NCBI Taxonomy" id="1817892"/>
    <lineage>
        <taxon>Bacteria</taxon>
        <taxon>Candidatus Wirthbacteria</taxon>
    </lineage>
</organism>
<proteinExistence type="predicted"/>
<evidence type="ECO:0000259" key="1">
    <source>
        <dbReference type="Pfam" id="PF03551"/>
    </source>
</evidence>
<dbReference type="InterPro" id="IPR036388">
    <property type="entry name" value="WH-like_DNA-bd_sf"/>
</dbReference>
<accession>A0A1J5IK64</accession>
<dbReference type="AlphaFoldDB" id="A0A1J5IK64"/>
<dbReference type="PANTHER" id="PTHR33169:SF14">
    <property type="entry name" value="TRANSCRIPTIONAL REGULATOR RV3488"/>
    <property type="match status" value="1"/>
</dbReference>
<dbReference type="Proteomes" id="UP000183245">
    <property type="component" value="Unassembled WGS sequence"/>
</dbReference>
<dbReference type="Pfam" id="PF03551">
    <property type="entry name" value="PadR"/>
    <property type="match status" value="1"/>
</dbReference>
<dbReference type="InterPro" id="IPR052509">
    <property type="entry name" value="Metal_resp_DNA-bind_regulator"/>
</dbReference>
<dbReference type="SUPFAM" id="SSF46785">
    <property type="entry name" value="Winged helix' DNA-binding domain"/>
    <property type="match status" value="1"/>
</dbReference>
<comment type="caution">
    <text evidence="2">The sequence shown here is derived from an EMBL/GenBank/DDBJ whole genome shotgun (WGS) entry which is preliminary data.</text>
</comment>
<gene>
    <name evidence="2" type="ORF">AUK40_02855</name>
</gene>
<dbReference type="PANTHER" id="PTHR33169">
    <property type="entry name" value="PADR-FAMILY TRANSCRIPTIONAL REGULATOR"/>
    <property type="match status" value="1"/>
</dbReference>
<evidence type="ECO:0000313" key="2">
    <source>
        <dbReference type="EMBL" id="OIP97553.1"/>
    </source>
</evidence>
<dbReference type="STRING" id="1817892.AUK40_02855"/>
<dbReference type="EMBL" id="MNZT01000052">
    <property type="protein sequence ID" value="OIP97553.1"/>
    <property type="molecule type" value="Genomic_DNA"/>
</dbReference>